<gene>
    <name evidence="7 9" type="primary">flgH</name>
    <name evidence="9" type="ORF">KL86SPO_70417</name>
</gene>
<evidence type="ECO:0000256" key="2">
    <source>
        <dbReference type="ARBA" id="ARBA00006929"/>
    </source>
</evidence>
<keyword evidence="9" id="KW-0969">Cilium</keyword>
<sequence length="195" mass="20804">MIRKSIILLLVLTFAIASVPGVQAQSLWVDNSPAATMFYDRRAHAVGDILTIIISETSSASRSGNAANSKSASTSLDAGVGLFTFIEPVSGKSSDSFKAQGSISNTNKVTGRLTVTVTEIKPNGQMVVSGTQTIKQNSDEQKITITGMIRPEDVAADNTILSNKIADAQLKIEGKGPLTRKQRQGILTQVFDFLF</sequence>
<feature type="chain" id="PRO_5012984874" description="Flagellar L-ring protein" evidence="8">
    <location>
        <begin position="25"/>
        <end position="195"/>
    </location>
</feature>
<dbReference type="PANTHER" id="PTHR34933:SF1">
    <property type="entry name" value="FLAGELLAR L-RING PROTEIN"/>
    <property type="match status" value="1"/>
</dbReference>
<evidence type="ECO:0000256" key="3">
    <source>
        <dbReference type="ARBA" id="ARBA00022729"/>
    </source>
</evidence>
<dbReference type="HAMAP" id="MF_00415">
    <property type="entry name" value="FlgH"/>
    <property type="match status" value="1"/>
</dbReference>
<protein>
    <recommendedName>
        <fullName evidence="7">Flagellar L-ring protein</fullName>
    </recommendedName>
    <alternativeName>
        <fullName evidence="7">Basal body L-ring protein</fullName>
    </alternativeName>
</protein>
<keyword evidence="6 7" id="KW-0998">Cell outer membrane</keyword>
<keyword evidence="9" id="KW-0966">Cell projection</keyword>
<evidence type="ECO:0000256" key="5">
    <source>
        <dbReference type="ARBA" id="ARBA00023143"/>
    </source>
</evidence>
<feature type="signal peptide" evidence="8">
    <location>
        <begin position="1"/>
        <end position="24"/>
    </location>
</feature>
<dbReference type="GO" id="GO:0071973">
    <property type="term" value="P:bacterial-type flagellum-dependent cell motility"/>
    <property type="evidence" value="ECO:0007669"/>
    <property type="project" value="InterPro"/>
</dbReference>
<dbReference type="PANTHER" id="PTHR34933">
    <property type="entry name" value="FLAGELLAR L-RING PROTEIN"/>
    <property type="match status" value="1"/>
</dbReference>
<keyword evidence="3 8" id="KW-0732">Signal</keyword>
<organism evidence="9">
    <name type="scientific">uncultured Sporomusa sp</name>
    <dbReference type="NCBI Taxonomy" id="307249"/>
    <lineage>
        <taxon>Bacteria</taxon>
        <taxon>Bacillati</taxon>
        <taxon>Bacillota</taxon>
        <taxon>Negativicutes</taxon>
        <taxon>Selenomonadales</taxon>
        <taxon>Sporomusaceae</taxon>
        <taxon>Sporomusa</taxon>
        <taxon>environmental samples</taxon>
    </lineage>
</organism>
<comment type="similarity">
    <text evidence="2 7">Belongs to the FlgH family.</text>
</comment>
<dbReference type="GO" id="GO:0003774">
    <property type="term" value="F:cytoskeletal motor activity"/>
    <property type="evidence" value="ECO:0007669"/>
    <property type="project" value="InterPro"/>
</dbReference>
<evidence type="ECO:0000256" key="6">
    <source>
        <dbReference type="ARBA" id="ARBA00023237"/>
    </source>
</evidence>
<dbReference type="GO" id="GO:0009427">
    <property type="term" value="C:bacterial-type flagellum basal body, distal rod, L ring"/>
    <property type="evidence" value="ECO:0007669"/>
    <property type="project" value="InterPro"/>
</dbReference>
<keyword evidence="9" id="KW-0282">Flagellum</keyword>
<evidence type="ECO:0000313" key="9">
    <source>
        <dbReference type="EMBL" id="SCM83559.1"/>
    </source>
</evidence>
<dbReference type="PRINTS" id="PR01008">
    <property type="entry name" value="FLGLRINGFLGH"/>
</dbReference>
<evidence type="ECO:0000256" key="1">
    <source>
        <dbReference type="ARBA" id="ARBA00002591"/>
    </source>
</evidence>
<keyword evidence="5 7" id="KW-0975">Bacterial flagellum</keyword>
<keyword evidence="4 7" id="KW-0472">Membrane</keyword>
<dbReference type="Pfam" id="PF02107">
    <property type="entry name" value="FlgH"/>
    <property type="match status" value="1"/>
</dbReference>
<comment type="function">
    <text evidence="1 7">Assembles around the rod to form the L-ring and probably protects the motor/basal body from shearing forces during rotation.</text>
</comment>
<dbReference type="EMBL" id="FMJE01000007">
    <property type="protein sequence ID" value="SCM83559.1"/>
    <property type="molecule type" value="Genomic_DNA"/>
</dbReference>
<proteinExistence type="inferred from homology"/>
<evidence type="ECO:0000256" key="4">
    <source>
        <dbReference type="ARBA" id="ARBA00023136"/>
    </source>
</evidence>
<dbReference type="InterPro" id="IPR000527">
    <property type="entry name" value="Flag_Lring"/>
</dbReference>
<dbReference type="RefSeq" id="WP_288185946.1">
    <property type="nucleotide sequence ID" value="NZ_LT608335.1"/>
</dbReference>
<comment type="subcellular location">
    <subcellularLocation>
        <location evidence="7">Cell outer membrane</location>
    </subcellularLocation>
    <subcellularLocation>
        <location evidence="7">Bacterial flagellum basal body</location>
    </subcellularLocation>
</comment>
<accession>A0A212M1L9</accession>
<reference evidence="9" key="1">
    <citation type="submission" date="2016-08" db="EMBL/GenBank/DDBJ databases">
        <authorList>
            <person name="Seilhamer J.J."/>
        </authorList>
    </citation>
    <scope>NUCLEOTIDE SEQUENCE</scope>
    <source>
        <strain evidence="9">86</strain>
    </source>
</reference>
<dbReference type="GO" id="GO:0009279">
    <property type="term" value="C:cell outer membrane"/>
    <property type="evidence" value="ECO:0007669"/>
    <property type="project" value="UniProtKB-SubCell"/>
</dbReference>
<evidence type="ECO:0000256" key="8">
    <source>
        <dbReference type="SAM" id="SignalP"/>
    </source>
</evidence>
<name>A0A212M1L9_9FIRM</name>
<comment type="subunit">
    <text evidence="7">The basal body constitutes a major portion of the flagellar organelle and consists of four rings (L,P,S, and M) mounted on a central rod.</text>
</comment>
<evidence type="ECO:0000256" key="7">
    <source>
        <dbReference type="HAMAP-Rule" id="MF_00415"/>
    </source>
</evidence>
<dbReference type="AlphaFoldDB" id="A0A212M1L9"/>